<feature type="domain" description="Cation-transporting P-type ATPase N-terminal" evidence="10">
    <location>
        <begin position="89"/>
        <end position="162"/>
    </location>
</feature>
<dbReference type="SUPFAM" id="SSF81653">
    <property type="entry name" value="Calcium ATPase, transduction domain A"/>
    <property type="match status" value="1"/>
</dbReference>
<dbReference type="Pfam" id="PF00690">
    <property type="entry name" value="Cation_ATPase_N"/>
    <property type="match status" value="1"/>
</dbReference>
<dbReference type="SFLD" id="SFLDF00027">
    <property type="entry name" value="p-type_atpase"/>
    <property type="match status" value="1"/>
</dbReference>
<dbReference type="GO" id="GO:0005886">
    <property type="term" value="C:plasma membrane"/>
    <property type="evidence" value="ECO:0007669"/>
    <property type="project" value="UniProtKB-SubCell"/>
</dbReference>
<evidence type="ECO:0000256" key="1">
    <source>
        <dbReference type="ARBA" id="ARBA00004651"/>
    </source>
</evidence>
<dbReference type="Gene3D" id="2.70.150.10">
    <property type="entry name" value="Calcium-transporting ATPase, cytoplasmic transduction domain A"/>
    <property type="match status" value="1"/>
</dbReference>
<keyword evidence="12" id="KW-1185">Reference proteome</keyword>
<dbReference type="PANTHER" id="PTHR43294">
    <property type="entry name" value="SODIUM/POTASSIUM-TRANSPORTING ATPASE SUBUNIT ALPHA"/>
    <property type="match status" value="1"/>
</dbReference>
<dbReference type="GO" id="GO:1902600">
    <property type="term" value="P:proton transmembrane transport"/>
    <property type="evidence" value="ECO:0007669"/>
    <property type="project" value="TreeGrafter"/>
</dbReference>
<dbReference type="SUPFAM" id="SSF81660">
    <property type="entry name" value="Metal cation-transporting ATPase, ATP-binding domain N"/>
    <property type="match status" value="1"/>
</dbReference>
<evidence type="ECO:0000256" key="5">
    <source>
        <dbReference type="ARBA" id="ARBA00022840"/>
    </source>
</evidence>
<dbReference type="SFLD" id="SFLDG00002">
    <property type="entry name" value="C1.7:_P-type_atpase_like"/>
    <property type="match status" value="1"/>
</dbReference>
<accession>G3B0M7</accession>
<dbReference type="Gene3D" id="3.40.1110.10">
    <property type="entry name" value="Calcium-transporting ATPase, cytoplasmic domain N"/>
    <property type="match status" value="1"/>
</dbReference>
<sequence>MDASSIESKLESDSVSGFGFDRVKFNEEVERGRTRVRTGLLPIKSNVSSSSAAVPTLYKTISHSIDERLNDDDDDDKNLLDNQSVLELTWHRDTVEEVCVALGASLDTGLTDQQVTNKVKEYGRNVQTKPSSGAFLRISLYFFNGFGVLLLVAGILVIISYKPLGDPPAVANLVLGIILLVVFFLQAFLNFIQDYSSSQILNSINVMLPNEVKVLRNGDKTVINSEELVPGDVVFIDKNTKVPADLRLIESNNLQFDRCILTGETKPVKGKVDSDIVNYLENESIAMQGTLCINGTGKGVVLSTGDNTIFGKISKLSAKQREGLTTLQKELFRFILMISIVIVFVIVLVIVLWAAWLRHTYPGWINVPTLIVDVVSVMVSFIPEGLPIAMTVCLLVAAKGMRDHGILCKSLSVIETLGSVNVLCSDKTGTLTTGKMIVGAHYGDLERLKMVGKLCNECIAEDGQVTTGNQTDQSIMNFSEDSFVDSRNYTLVDELGFNSKNKYMIKVFECGEGILFTIKGAPEVLIEKASFVLVDGERTPLTDDLRQKLIQVQFDWCNQGERVVLLGSNLYSPEEYQKLKSEVPDNDELDVKYFPFSVDGMMGISDPLRQDIPETVVALKAAHIKIVMITGDFEITAKAIATKCGIVSHNDYVDNIDSIGVNSDCVLINGYEMFRLSEIEWDHMMNYKSVVFSRTTPEQKLKIVKEFQKRKNVVGMIGDGVNDSPSIKQADIGISMIDGSEIAQDASDLVLMDSFVSIIHGVKFSRLVFENLRKTICYLLPAGSYAELWAVLLNVIFGFPQMLSSFFMIIISCITDCVAAMTISFEAEESNLLTKMPRQMSGERLVDYKLFLHSYLTLGTYYSFTSMLLAFLNFTRHGFKFSELHKYAITDEMNEVLSRSSSIYFVNLVILQFFNLLTVRTRFVSCLKNFSWKLLVILPIFASTFIWNYIPQVQKALDSSSVPVEYYFISFGFGSLLLVYDELRKLMVRKYPNGLLAKIAW</sequence>
<evidence type="ECO:0000256" key="9">
    <source>
        <dbReference type="SAM" id="Phobius"/>
    </source>
</evidence>
<evidence type="ECO:0000256" key="2">
    <source>
        <dbReference type="ARBA" id="ARBA00022475"/>
    </source>
</evidence>
<dbReference type="Pfam" id="PF00689">
    <property type="entry name" value="Cation_ATPase_C"/>
    <property type="match status" value="1"/>
</dbReference>
<dbReference type="GO" id="GO:0036376">
    <property type="term" value="P:sodium ion export across plasma membrane"/>
    <property type="evidence" value="ECO:0007669"/>
    <property type="project" value="TreeGrafter"/>
</dbReference>
<dbReference type="InterPro" id="IPR023298">
    <property type="entry name" value="ATPase_P-typ_TM_dom_sf"/>
</dbReference>
<protein>
    <submittedName>
        <fullName evidence="11">Calcium ATPase</fullName>
    </submittedName>
</protein>
<dbReference type="HOGENOM" id="CLU_002360_4_1_1"/>
<dbReference type="KEGG" id="cten:18245580"/>
<name>G3B0M7_CANTC</name>
<dbReference type="InterPro" id="IPR023299">
    <property type="entry name" value="ATPase_P-typ_cyto_dom_N"/>
</dbReference>
<keyword evidence="6" id="KW-1278">Translocase</keyword>
<dbReference type="EMBL" id="GL996514">
    <property type="protein sequence ID" value="EGV65432.1"/>
    <property type="molecule type" value="Genomic_DNA"/>
</dbReference>
<feature type="transmembrane region" description="Helical" evidence="9">
    <location>
        <begin position="962"/>
        <end position="980"/>
    </location>
</feature>
<dbReference type="GO" id="GO:0005391">
    <property type="term" value="F:P-type sodium:potassium-exchanging transporter activity"/>
    <property type="evidence" value="ECO:0007669"/>
    <property type="project" value="TreeGrafter"/>
</dbReference>
<feature type="transmembrane region" description="Helical" evidence="9">
    <location>
        <begin position="173"/>
        <end position="192"/>
    </location>
</feature>
<dbReference type="InterPro" id="IPR023214">
    <property type="entry name" value="HAD_sf"/>
</dbReference>
<feature type="transmembrane region" description="Helical" evidence="9">
    <location>
        <begin position="776"/>
        <end position="799"/>
    </location>
</feature>
<dbReference type="PANTHER" id="PTHR43294:SF21">
    <property type="entry name" value="CATION TRANSPORTING ATPASE"/>
    <property type="match status" value="1"/>
</dbReference>
<comment type="subcellular location">
    <subcellularLocation>
        <location evidence="1">Cell membrane</location>
        <topology evidence="1">Multi-pass membrane protein</topology>
    </subcellularLocation>
</comment>
<dbReference type="PRINTS" id="PR00121">
    <property type="entry name" value="NAKATPASE"/>
</dbReference>
<evidence type="ECO:0000256" key="7">
    <source>
        <dbReference type="ARBA" id="ARBA00022989"/>
    </source>
</evidence>
<feature type="transmembrane region" description="Helical" evidence="9">
    <location>
        <begin position="376"/>
        <end position="397"/>
    </location>
</feature>
<dbReference type="RefSeq" id="XP_006685118.1">
    <property type="nucleotide sequence ID" value="XM_006685055.1"/>
</dbReference>
<dbReference type="InterPro" id="IPR008250">
    <property type="entry name" value="ATPase_P-typ_transduc_dom_A_sf"/>
</dbReference>
<dbReference type="GO" id="GO:1990573">
    <property type="term" value="P:potassium ion import across plasma membrane"/>
    <property type="evidence" value="ECO:0007669"/>
    <property type="project" value="TreeGrafter"/>
</dbReference>
<keyword evidence="7 9" id="KW-1133">Transmembrane helix</keyword>
<dbReference type="GO" id="GO:0030007">
    <property type="term" value="P:intracellular potassium ion homeostasis"/>
    <property type="evidence" value="ECO:0007669"/>
    <property type="project" value="TreeGrafter"/>
</dbReference>
<feature type="transmembrane region" description="Helical" evidence="9">
    <location>
        <begin position="930"/>
        <end position="950"/>
    </location>
</feature>
<dbReference type="InterPro" id="IPR044492">
    <property type="entry name" value="P_typ_ATPase_HD_dom"/>
</dbReference>
<evidence type="ECO:0000256" key="4">
    <source>
        <dbReference type="ARBA" id="ARBA00022741"/>
    </source>
</evidence>
<dbReference type="Pfam" id="PF00122">
    <property type="entry name" value="E1-E2_ATPase"/>
    <property type="match status" value="1"/>
</dbReference>
<dbReference type="InterPro" id="IPR006068">
    <property type="entry name" value="ATPase_P-typ_cation-transptr_C"/>
</dbReference>
<dbReference type="GO" id="GO:0016887">
    <property type="term" value="F:ATP hydrolysis activity"/>
    <property type="evidence" value="ECO:0007669"/>
    <property type="project" value="InterPro"/>
</dbReference>
<evidence type="ECO:0000256" key="6">
    <source>
        <dbReference type="ARBA" id="ARBA00022967"/>
    </source>
</evidence>
<dbReference type="OrthoDB" id="158672at2759"/>
<feature type="transmembrane region" description="Helical" evidence="9">
    <location>
        <begin position="138"/>
        <end position="161"/>
    </location>
</feature>
<dbReference type="InterPro" id="IPR001757">
    <property type="entry name" value="P_typ_ATPase"/>
</dbReference>
<dbReference type="InterPro" id="IPR050510">
    <property type="entry name" value="Cation_transp_ATPase_P-type"/>
</dbReference>
<feature type="transmembrane region" description="Helical" evidence="9">
    <location>
        <begin position="901"/>
        <end position="918"/>
    </location>
</feature>
<gene>
    <name evidence="11" type="ORF">CANTEDRAFT_102766</name>
</gene>
<keyword evidence="8 9" id="KW-0472">Membrane</keyword>
<dbReference type="InterPro" id="IPR036412">
    <property type="entry name" value="HAD-like_sf"/>
</dbReference>
<evidence type="ECO:0000259" key="10">
    <source>
        <dbReference type="SMART" id="SM00831"/>
    </source>
</evidence>
<dbReference type="InterPro" id="IPR059000">
    <property type="entry name" value="ATPase_P-type_domA"/>
</dbReference>
<keyword evidence="5" id="KW-0067">ATP-binding</keyword>
<reference evidence="11 12" key="1">
    <citation type="journal article" date="2011" name="Proc. Natl. Acad. Sci. U.S.A.">
        <title>Comparative genomics of xylose-fermenting fungi for enhanced biofuel production.</title>
        <authorList>
            <person name="Wohlbach D.J."/>
            <person name="Kuo A."/>
            <person name="Sato T.K."/>
            <person name="Potts K.M."/>
            <person name="Salamov A.A."/>
            <person name="LaButti K.M."/>
            <person name="Sun H."/>
            <person name="Clum A."/>
            <person name="Pangilinan J.L."/>
            <person name="Lindquist E.A."/>
            <person name="Lucas S."/>
            <person name="Lapidus A."/>
            <person name="Jin M."/>
            <person name="Gunawan C."/>
            <person name="Balan V."/>
            <person name="Dale B.E."/>
            <person name="Jeffries T.W."/>
            <person name="Zinkel R."/>
            <person name="Barry K.W."/>
            <person name="Grigoriev I.V."/>
            <person name="Gasch A.P."/>
        </authorList>
    </citation>
    <scope>NUCLEOTIDE SEQUENCE [LARGE SCALE GENOMIC DNA]</scope>
    <source>
        <strain evidence="12">ATCC 10573 / BCRC 21748 / CBS 615 / JCM 9827 / NBRC 10315 / NRRL Y-1498 / VKM Y-70</strain>
    </source>
</reference>
<keyword evidence="3 9" id="KW-0812">Transmembrane</keyword>
<keyword evidence="4" id="KW-0547">Nucleotide-binding</keyword>
<evidence type="ECO:0000256" key="8">
    <source>
        <dbReference type="ARBA" id="ARBA00023136"/>
    </source>
</evidence>
<dbReference type="AlphaFoldDB" id="G3B0M7"/>
<dbReference type="SUPFAM" id="SSF56784">
    <property type="entry name" value="HAD-like"/>
    <property type="match status" value="1"/>
</dbReference>
<evidence type="ECO:0000256" key="3">
    <source>
        <dbReference type="ARBA" id="ARBA00022692"/>
    </source>
</evidence>
<dbReference type="InterPro" id="IPR018303">
    <property type="entry name" value="ATPase_P-typ_P_site"/>
</dbReference>
<dbReference type="GO" id="GO:0005524">
    <property type="term" value="F:ATP binding"/>
    <property type="evidence" value="ECO:0007669"/>
    <property type="project" value="UniProtKB-KW"/>
</dbReference>
<dbReference type="NCBIfam" id="TIGR01494">
    <property type="entry name" value="ATPase_P-type"/>
    <property type="match status" value="2"/>
</dbReference>
<evidence type="ECO:0000313" key="11">
    <source>
        <dbReference type="EMBL" id="EGV65432.1"/>
    </source>
</evidence>
<feature type="transmembrane region" description="Helical" evidence="9">
    <location>
        <begin position="805"/>
        <end position="827"/>
    </location>
</feature>
<dbReference type="GeneID" id="18245580"/>
<dbReference type="SFLD" id="SFLDS00003">
    <property type="entry name" value="Haloacid_Dehalogenase"/>
    <property type="match status" value="1"/>
</dbReference>
<dbReference type="PRINTS" id="PR00119">
    <property type="entry name" value="CATATPASE"/>
</dbReference>
<dbReference type="SMART" id="SM00831">
    <property type="entry name" value="Cation_ATPase_N"/>
    <property type="match status" value="1"/>
</dbReference>
<organism evidence="12">
    <name type="scientific">Candida tenuis (strain ATCC 10573 / BCRC 21748 / CBS 615 / JCM 9827 / NBRC 10315 / NRRL Y-1498 / VKM Y-70)</name>
    <name type="common">Yeast</name>
    <name type="synonym">Yamadazyma tenuis</name>
    <dbReference type="NCBI Taxonomy" id="590646"/>
    <lineage>
        <taxon>Eukaryota</taxon>
        <taxon>Fungi</taxon>
        <taxon>Dikarya</taxon>
        <taxon>Ascomycota</taxon>
        <taxon>Saccharomycotina</taxon>
        <taxon>Pichiomycetes</taxon>
        <taxon>Debaryomycetaceae</taxon>
        <taxon>Yamadazyma</taxon>
    </lineage>
</organism>
<dbReference type="Gene3D" id="1.20.1110.10">
    <property type="entry name" value="Calcium-transporting ATPase, transmembrane domain"/>
    <property type="match status" value="2"/>
</dbReference>
<keyword evidence="2" id="KW-1003">Cell membrane</keyword>
<feature type="transmembrane region" description="Helical" evidence="9">
    <location>
        <begin position="848"/>
        <end position="872"/>
    </location>
</feature>
<dbReference type="Pfam" id="PF13246">
    <property type="entry name" value="Cation_ATPase"/>
    <property type="match status" value="1"/>
</dbReference>
<dbReference type="Proteomes" id="UP000000707">
    <property type="component" value="Unassembled WGS sequence"/>
</dbReference>
<feature type="transmembrane region" description="Helical" evidence="9">
    <location>
        <begin position="331"/>
        <end position="356"/>
    </location>
</feature>
<evidence type="ECO:0000313" key="12">
    <source>
        <dbReference type="Proteomes" id="UP000000707"/>
    </source>
</evidence>
<dbReference type="GO" id="GO:0006883">
    <property type="term" value="P:intracellular sodium ion homeostasis"/>
    <property type="evidence" value="ECO:0007669"/>
    <property type="project" value="TreeGrafter"/>
</dbReference>
<dbReference type="eggNOG" id="KOG0203">
    <property type="taxonomic scope" value="Eukaryota"/>
</dbReference>
<proteinExistence type="predicted"/>
<dbReference type="SUPFAM" id="SSF81665">
    <property type="entry name" value="Calcium ATPase, transmembrane domain M"/>
    <property type="match status" value="1"/>
</dbReference>
<dbReference type="PROSITE" id="PS00154">
    <property type="entry name" value="ATPASE_E1_E2"/>
    <property type="match status" value="1"/>
</dbReference>
<dbReference type="Gene3D" id="3.40.50.1000">
    <property type="entry name" value="HAD superfamily/HAD-like"/>
    <property type="match status" value="1"/>
</dbReference>
<dbReference type="InterPro" id="IPR004014">
    <property type="entry name" value="ATPase_P-typ_cation-transptr_N"/>
</dbReference>